<dbReference type="EMBL" id="BAAAZH010000026">
    <property type="protein sequence ID" value="GAA4125008.1"/>
    <property type="molecule type" value="Genomic_DNA"/>
</dbReference>
<name>A0ABP7XSB7_9ACTN</name>
<dbReference type="Proteomes" id="UP001501495">
    <property type="component" value="Unassembled WGS sequence"/>
</dbReference>
<dbReference type="SUPFAM" id="SSF55486">
    <property type="entry name" value="Metalloproteases ('zincins'), catalytic domain"/>
    <property type="match status" value="1"/>
</dbReference>
<gene>
    <name evidence="3" type="ORF">GCM10022215_33110</name>
</gene>
<keyword evidence="4" id="KW-1185">Reference proteome</keyword>
<dbReference type="InterPro" id="IPR015919">
    <property type="entry name" value="Cadherin-like_sf"/>
</dbReference>
<dbReference type="InterPro" id="IPR013783">
    <property type="entry name" value="Ig-like_fold"/>
</dbReference>
<comment type="caution">
    <text evidence="3">The sequence shown here is derived from an EMBL/GenBank/DDBJ whole genome shotgun (WGS) entry which is preliminary data.</text>
</comment>
<keyword evidence="2" id="KW-0732">Signal</keyword>
<protein>
    <submittedName>
        <fullName evidence="3">Ig-like domain-containing protein</fullName>
    </submittedName>
</protein>
<dbReference type="RefSeq" id="WP_344734577.1">
    <property type="nucleotide sequence ID" value="NZ_BAAAZH010000026.1"/>
</dbReference>
<organism evidence="3 4">
    <name type="scientific">Nocardioides fonticola</name>
    <dbReference type="NCBI Taxonomy" id="450363"/>
    <lineage>
        <taxon>Bacteria</taxon>
        <taxon>Bacillati</taxon>
        <taxon>Actinomycetota</taxon>
        <taxon>Actinomycetes</taxon>
        <taxon>Propionibacteriales</taxon>
        <taxon>Nocardioidaceae</taxon>
        <taxon>Nocardioides</taxon>
    </lineage>
</organism>
<evidence type="ECO:0000256" key="1">
    <source>
        <dbReference type="SAM" id="MobiDB-lite"/>
    </source>
</evidence>
<dbReference type="Gene3D" id="2.60.120.380">
    <property type="match status" value="1"/>
</dbReference>
<reference evidence="4" key="1">
    <citation type="journal article" date="2019" name="Int. J. Syst. Evol. Microbiol.">
        <title>The Global Catalogue of Microorganisms (GCM) 10K type strain sequencing project: providing services to taxonomists for standard genome sequencing and annotation.</title>
        <authorList>
            <consortium name="The Broad Institute Genomics Platform"/>
            <consortium name="The Broad Institute Genome Sequencing Center for Infectious Disease"/>
            <person name="Wu L."/>
            <person name="Ma J."/>
        </authorList>
    </citation>
    <scope>NUCLEOTIDE SEQUENCE [LARGE SCALE GENOMIC DNA]</scope>
    <source>
        <strain evidence="4">JCM 16703</strain>
    </source>
</reference>
<sequence>MRRTPRSLSVPLTLVAAVVGAVLAAPSASTALDVGRSDAPAVAAGSGCAQSGARPRAASAVESSDPALFATAARRTSQGQEGLAGLAEDHTLWLDGCGRPLYAEPTLSARAIARSERAIARDTSGHRGKGQAKGQAKGQGKGKRGHGARGSAIVAQASSGWSGRVAATALQPLANTFTLNSRPGAARTIYLDFRGGSVASTAWNASYTGGAPIAVAPYSVDADTTTFSTVDLTEIQRVWQIVSEDYAPFDVNVTTADPGAAALQRSSASDTVYGARVVIAPGNNPIYTSCGCGGIAYVGVFNLSGTDHDYYQPAWVFTGGVGTSGKNIAEAASHEAGHLFGLYHDGTATSGYYSGATPWAPIMGAGYYQPITQWSKGEYPGANQTQDDLAVIATGAPLRTDDVGDTAATAGMLWPQDASNGVISTRTDVDAWRFTAAGTTTVTVTPADYANLDASLRITDAAGTTLATVNPTAAASSPSVATGLGATYTFTAPSAGATYLAYVDGVGQGSPSSAGSYSDYSSLGNYQIALTTGSTGVTPSTPVTLTTTALPGGTVGQAYTATPVTPKGGASPYTYSATGLPAGLAIGATTGQITGTPSAAGTSSVVVKVTDAAGQTATSSALTLVVAAAPTSTLSIPTTAIAAGRYAVSYAATILVAGGTQPYRYSYSGTLPPGLSLTVSAPGQVTLSGRPVSRGTFTFTLKATDAAGATTQRAFTVAIT</sequence>
<proteinExistence type="predicted"/>
<accession>A0ABP7XSB7</accession>
<dbReference type="Pfam" id="PF05345">
    <property type="entry name" value="He_PIG"/>
    <property type="match status" value="2"/>
</dbReference>
<dbReference type="Gene3D" id="2.60.40.10">
    <property type="entry name" value="Immunoglobulins"/>
    <property type="match status" value="2"/>
</dbReference>
<feature type="signal peptide" evidence="2">
    <location>
        <begin position="1"/>
        <end position="24"/>
    </location>
</feature>
<feature type="region of interest" description="Disordered" evidence="1">
    <location>
        <begin position="120"/>
        <end position="153"/>
    </location>
</feature>
<dbReference type="Pfam" id="PF13582">
    <property type="entry name" value="Reprolysin_3"/>
    <property type="match status" value="1"/>
</dbReference>
<dbReference type="SUPFAM" id="SSF49313">
    <property type="entry name" value="Cadherin-like"/>
    <property type="match status" value="1"/>
</dbReference>
<evidence type="ECO:0000313" key="4">
    <source>
        <dbReference type="Proteomes" id="UP001501495"/>
    </source>
</evidence>
<evidence type="ECO:0000313" key="3">
    <source>
        <dbReference type="EMBL" id="GAA4125008.1"/>
    </source>
</evidence>
<feature type="chain" id="PRO_5045164138" evidence="2">
    <location>
        <begin position="25"/>
        <end position="720"/>
    </location>
</feature>
<evidence type="ECO:0000256" key="2">
    <source>
        <dbReference type="SAM" id="SignalP"/>
    </source>
</evidence>